<protein>
    <recommendedName>
        <fullName evidence="2">DUF2231 domain-containing protein</fullName>
    </recommendedName>
</protein>
<evidence type="ECO:0000259" key="2">
    <source>
        <dbReference type="Pfam" id="PF09990"/>
    </source>
</evidence>
<sequence>MPVETRSSDSLLKKGEEVIHESSELLQGRVPGKEDDPDYSLGHPIHPATVHFPITFLTVSMGIASLDLLPLSIYPTSILPPRSTLSTIGFYAAGAGVISALPAIITGAGEAYELIRKEYLEKGKNWNQVIDSAWNMKDTGGRKIKMTIKHASMNDMVVALAAYNWYRGWYFPGEPLPQITNILNAIALPALMYSAMLGGRLVYEYAMGIQRQGHGKEVKEKEQ</sequence>
<gene>
    <name evidence="3" type="ORF">L201_001410</name>
</gene>
<proteinExistence type="predicted"/>
<evidence type="ECO:0000313" key="3">
    <source>
        <dbReference type="EMBL" id="WWC86533.1"/>
    </source>
</evidence>
<feature type="transmembrane region" description="Helical" evidence="1">
    <location>
        <begin position="54"/>
        <end position="76"/>
    </location>
</feature>
<feature type="transmembrane region" description="Helical" evidence="1">
    <location>
        <begin position="182"/>
        <end position="203"/>
    </location>
</feature>
<dbReference type="Proteomes" id="UP001355207">
    <property type="component" value="Chromosome 1"/>
</dbReference>
<dbReference type="AlphaFoldDB" id="A0AAX4JPZ7"/>
<dbReference type="RefSeq" id="XP_066073296.1">
    <property type="nucleotide sequence ID" value="XM_066217199.1"/>
</dbReference>
<dbReference type="Pfam" id="PF09990">
    <property type="entry name" value="DUF2231"/>
    <property type="match status" value="1"/>
</dbReference>
<name>A0AAX4JPZ7_9TREE</name>
<dbReference type="InterPro" id="IPR019251">
    <property type="entry name" value="DUF2231_TM"/>
</dbReference>
<keyword evidence="1" id="KW-0812">Transmembrane</keyword>
<reference evidence="3 4" key="1">
    <citation type="submission" date="2024-01" db="EMBL/GenBank/DDBJ databases">
        <title>Comparative genomics of Cryptococcus and Kwoniella reveals pathogenesis evolution and contrasting modes of karyotype evolution via chromosome fusion or intercentromeric recombination.</title>
        <authorList>
            <person name="Coelho M.A."/>
            <person name="David-Palma M."/>
            <person name="Shea T."/>
            <person name="Bowers K."/>
            <person name="McGinley-Smith S."/>
            <person name="Mohammad A.W."/>
            <person name="Gnirke A."/>
            <person name="Yurkov A.M."/>
            <person name="Nowrousian M."/>
            <person name="Sun S."/>
            <person name="Cuomo C.A."/>
            <person name="Heitman J."/>
        </authorList>
    </citation>
    <scope>NUCLEOTIDE SEQUENCE [LARGE SCALE GENOMIC DNA]</scope>
    <source>
        <strain evidence="3 4">CBS 6074</strain>
    </source>
</reference>
<keyword evidence="4" id="KW-1185">Reference proteome</keyword>
<dbReference type="EMBL" id="CP144098">
    <property type="protein sequence ID" value="WWC86533.1"/>
    <property type="molecule type" value="Genomic_DNA"/>
</dbReference>
<accession>A0AAX4JPZ7</accession>
<keyword evidence="1" id="KW-0472">Membrane</keyword>
<dbReference type="GeneID" id="91092082"/>
<feature type="transmembrane region" description="Helical" evidence="1">
    <location>
        <begin position="88"/>
        <end position="112"/>
    </location>
</feature>
<keyword evidence="1" id="KW-1133">Transmembrane helix</keyword>
<evidence type="ECO:0000256" key="1">
    <source>
        <dbReference type="SAM" id="Phobius"/>
    </source>
</evidence>
<feature type="domain" description="DUF2231" evidence="2">
    <location>
        <begin position="42"/>
        <end position="210"/>
    </location>
</feature>
<evidence type="ECO:0000313" key="4">
    <source>
        <dbReference type="Proteomes" id="UP001355207"/>
    </source>
</evidence>
<organism evidence="3 4">
    <name type="scientific">Kwoniella dendrophila CBS 6074</name>
    <dbReference type="NCBI Taxonomy" id="1295534"/>
    <lineage>
        <taxon>Eukaryota</taxon>
        <taxon>Fungi</taxon>
        <taxon>Dikarya</taxon>
        <taxon>Basidiomycota</taxon>
        <taxon>Agaricomycotina</taxon>
        <taxon>Tremellomycetes</taxon>
        <taxon>Tremellales</taxon>
        <taxon>Cryptococcaceae</taxon>
        <taxon>Kwoniella</taxon>
    </lineage>
</organism>